<dbReference type="SUPFAM" id="SSF58038">
    <property type="entry name" value="SNARE fusion complex"/>
    <property type="match status" value="2"/>
</dbReference>
<dbReference type="GO" id="GO:0006906">
    <property type="term" value="P:vesicle fusion"/>
    <property type="evidence" value="ECO:0007669"/>
    <property type="project" value="TreeGrafter"/>
</dbReference>
<dbReference type="GO" id="GO:0006887">
    <property type="term" value="P:exocytosis"/>
    <property type="evidence" value="ECO:0007669"/>
    <property type="project" value="TreeGrafter"/>
</dbReference>
<reference evidence="8 9" key="1">
    <citation type="journal article" date="2019" name="BMC Genomics">
        <title>Chromosome level assembly and comparative genome analysis confirm lager-brewing yeasts originated from a single hybridization.</title>
        <authorList>
            <person name="Salazar A.N."/>
            <person name="Gorter de Vries A.R."/>
            <person name="van den Broek M."/>
            <person name="Brouwers N."/>
            <person name="de la Torre Cortes P."/>
            <person name="Kuijpers N.G.A."/>
            <person name="Daran J.G."/>
            <person name="Abeel T."/>
        </authorList>
    </citation>
    <scope>NUCLEOTIDE SEQUENCE [LARGE SCALE GENOMIC DNA]</scope>
    <source>
        <strain evidence="8 9">CBS 1483</strain>
    </source>
</reference>
<gene>
    <name evidence="8" type="primary">SEC9_2</name>
    <name evidence="8" type="ORF">GRS66_007633</name>
</gene>
<protein>
    <recommendedName>
        <fullName evidence="5">Protein transport protein SEC9</fullName>
    </recommendedName>
</protein>
<dbReference type="Gene3D" id="1.20.5.110">
    <property type="match status" value="2"/>
</dbReference>
<dbReference type="GO" id="GO:0019905">
    <property type="term" value="F:syntaxin binding"/>
    <property type="evidence" value="ECO:0007669"/>
    <property type="project" value="TreeGrafter"/>
</dbReference>
<dbReference type="AlphaFoldDB" id="A0A6C1E936"/>
<evidence type="ECO:0000256" key="5">
    <source>
        <dbReference type="ARBA" id="ARBA00072549"/>
    </source>
</evidence>
<dbReference type="GO" id="GO:0015031">
    <property type="term" value="P:protein transport"/>
    <property type="evidence" value="ECO:0007669"/>
    <property type="project" value="UniProtKB-KW"/>
</dbReference>
<dbReference type="OrthoDB" id="18679at2759"/>
<feature type="domain" description="T-SNARE coiled-coil homology" evidence="7">
    <location>
        <begin position="435"/>
        <end position="497"/>
    </location>
</feature>
<dbReference type="InterPro" id="IPR000727">
    <property type="entry name" value="T_SNARE_dom"/>
</dbReference>
<feature type="region of interest" description="Disordered" evidence="6">
    <location>
        <begin position="50"/>
        <end position="333"/>
    </location>
</feature>
<dbReference type="FunFam" id="1.20.5.110:FF:000043">
    <property type="entry name" value="Protein transport protein sec9"/>
    <property type="match status" value="1"/>
</dbReference>
<feature type="region of interest" description="Disordered" evidence="6">
    <location>
        <begin position="1"/>
        <end position="21"/>
    </location>
</feature>
<evidence type="ECO:0000256" key="2">
    <source>
        <dbReference type="ARBA" id="ARBA00022448"/>
    </source>
</evidence>
<feature type="compositionally biased region" description="Polar residues" evidence="6">
    <location>
        <begin position="190"/>
        <end position="208"/>
    </location>
</feature>
<sequence>MGLKKFFKIKPPEDATSEQNKDTLMELGISVKNPNKKRKEKFSAYGKFANDKSEDKVYAPPGYEQYAKPRDELEDLNASPLDANGNEATAQPSQTSTGTGQQGGLAESNSMQKDLYAIENEDYRYDDDPYARFQANKSNSGSSANPSAYGGFGGGYNSAPINSFNNGGSYSNQSAGNSWSSGNVSNNQNRTNDNFNPRQAQQKQSPVSVSRKPPMADQRGYSSNPTQEKRNPYADTNSYGGGYDVNTNKTGSSRNGSATNSNPYASMTNDLYSNTNPNRSANPYSRRNNSQPQSQPAPMTYTPSFVAANEAETKTEVDLNDAPRGGEFDFEDAYADKSAENRVALDEPDLNAVITNDDSVDLNASEVDQRSRQQQQQQQWFMDERQQQQQDLNATTGQYEDQRGYKTFEDIQKEEEARQQQEEDEAVDEIKQEIKFTKQSSVASTRNTLKMAQDAERAGMNTLGMLGHQSEQLNSVEGNLDLIKVQNKVADEKVAELKKLNRSILAVHVSNPFNSKRRRREREEQLKNRKIEEKLMREQTNQQISRSTQRIEGAMNANGNTSEVRERYQRQNILEKAKRYQFEDDEEDDEMELEIDRNLDQIQQVSNRLKKMALTTGQELDSQQKRLNNIEEGTDDLDINLHMNTNRLAGIR</sequence>
<dbReference type="Proteomes" id="UP000501346">
    <property type="component" value="Chromosome SeVII-ScVII"/>
</dbReference>
<evidence type="ECO:0000256" key="6">
    <source>
        <dbReference type="SAM" id="MobiDB-lite"/>
    </source>
</evidence>
<dbReference type="FunFam" id="1.20.5.110:FF:000048">
    <property type="entry name" value="Protein transport protein SEC9"/>
    <property type="match status" value="1"/>
</dbReference>
<keyword evidence="3" id="KW-0653">Protein transport</keyword>
<evidence type="ECO:0000313" key="9">
    <source>
        <dbReference type="Proteomes" id="UP000501346"/>
    </source>
</evidence>
<dbReference type="SMART" id="SM00397">
    <property type="entry name" value="t_SNARE"/>
    <property type="match status" value="2"/>
</dbReference>
<feature type="compositionally biased region" description="Polar residues" evidence="6">
    <location>
        <begin position="159"/>
        <end position="173"/>
    </location>
</feature>
<evidence type="ECO:0000256" key="3">
    <source>
        <dbReference type="ARBA" id="ARBA00022927"/>
    </source>
</evidence>
<organism evidence="8 9">
    <name type="scientific">Saccharomyces pastorianus</name>
    <name type="common">Lager yeast</name>
    <name type="synonym">Saccharomyces cerevisiae x Saccharomyces eubayanus</name>
    <dbReference type="NCBI Taxonomy" id="27292"/>
    <lineage>
        <taxon>Eukaryota</taxon>
        <taxon>Fungi</taxon>
        <taxon>Dikarya</taxon>
        <taxon>Ascomycota</taxon>
        <taxon>Saccharomycotina</taxon>
        <taxon>Saccharomycetes</taxon>
        <taxon>Saccharomycetales</taxon>
        <taxon>Saccharomycetaceae</taxon>
        <taxon>Saccharomyces</taxon>
    </lineage>
</organism>
<dbReference type="PANTHER" id="PTHR19305:SF9">
    <property type="entry name" value="SYNAPTOSOMAL-ASSOCIATED PROTEIN 29"/>
    <property type="match status" value="1"/>
</dbReference>
<dbReference type="GO" id="GO:0005484">
    <property type="term" value="F:SNAP receptor activity"/>
    <property type="evidence" value="ECO:0007669"/>
    <property type="project" value="TreeGrafter"/>
</dbReference>
<feature type="compositionally biased region" description="Basic and acidic residues" evidence="6">
    <location>
        <begin position="121"/>
        <end position="130"/>
    </location>
</feature>
<evidence type="ECO:0000256" key="1">
    <source>
        <dbReference type="ARBA" id="ARBA00009480"/>
    </source>
</evidence>
<evidence type="ECO:0000256" key="4">
    <source>
        <dbReference type="ARBA" id="ARBA00023054"/>
    </source>
</evidence>
<feature type="compositionally biased region" description="Low complexity" evidence="6">
    <location>
        <begin position="372"/>
        <end position="391"/>
    </location>
</feature>
<feature type="region of interest" description="Disordered" evidence="6">
    <location>
        <begin position="354"/>
        <end position="402"/>
    </location>
</feature>
<dbReference type="PANTHER" id="PTHR19305">
    <property type="entry name" value="SYNAPTOSOMAL ASSOCIATED PROTEIN"/>
    <property type="match status" value="1"/>
</dbReference>
<evidence type="ECO:0000259" key="7">
    <source>
        <dbReference type="PROSITE" id="PS50192"/>
    </source>
</evidence>
<feature type="compositionally biased region" description="Low complexity" evidence="6">
    <location>
        <begin position="88"/>
        <end position="99"/>
    </location>
</feature>
<dbReference type="PROSITE" id="PS50192">
    <property type="entry name" value="T_SNARE"/>
    <property type="match status" value="2"/>
</dbReference>
<feature type="compositionally biased region" description="Polar residues" evidence="6">
    <location>
        <begin position="245"/>
        <end position="303"/>
    </location>
</feature>
<evidence type="ECO:0000313" key="8">
    <source>
        <dbReference type="EMBL" id="QID85084.1"/>
    </source>
</evidence>
<dbReference type="EMBL" id="CP049004">
    <property type="protein sequence ID" value="QID85084.1"/>
    <property type="molecule type" value="Genomic_DNA"/>
</dbReference>
<accession>A0A6C1E936</accession>
<comment type="similarity">
    <text evidence="1">Belongs to the SNAP-25 family.</text>
</comment>
<dbReference type="CDD" id="cd15886">
    <property type="entry name" value="SNARE_SEC9N"/>
    <property type="match status" value="1"/>
</dbReference>
<dbReference type="CDD" id="cd15857">
    <property type="entry name" value="SNARE_SEC9C"/>
    <property type="match status" value="1"/>
</dbReference>
<feature type="domain" description="T-SNARE coiled-coil homology" evidence="7">
    <location>
        <begin position="589"/>
        <end position="651"/>
    </location>
</feature>
<feature type="compositionally biased region" description="Low complexity" evidence="6">
    <location>
        <begin position="174"/>
        <end position="189"/>
    </location>
</feature>
<keyword evidence="9" id="KW-1185">Reference proteome</keyword>
<keyword evidence="2" id="KW-0813">Transport</keyword>
<dbReference type="GO" id="GO:0031201">
    <property type="term" value="C:SNARE complex"/>
    <property type="evidence" value="ECO:0007669"/>
    <property type="project" value="TreeGrafter"/>
</dbReference>
<feature type="compositionally biased region" description="Polar residues" evidence="6">
    <location>
        <begin position="135"/>
        <end position="146"/>
    </location>
</feature>
<name>A0A6C1E936_SACPS</name>
<proteinExistence type="inferred from homology"/>
<dbReference type="GO" id="GO:0005886">
    <property type="term" value="C:plasma membrane"/>
    <property type="evidence" value="ECO:0007669"/>
    <property type="project" value="TreeGrafter"/>
</dbReference>
<keyword evidence="4" id="KW-0175">Coiled coil</keyword>